<keyword evidence="3" id="KW-1185">Reference proteome</keyword>
<organism evidence="2 3">
    <name type="scientific">Corallococcus aberystwythensis</name>
    <dbReference type="NCBI Taxonomy" id="2316722"/>
    <lineage>
        <taxon>Bacteria</taxon>
        <taxon>Pseudomonadati</taxon>
        <taxon>Myxococcota</taxon>
        <taxon>Myxococcia</taxon>
        <taxon>Myxococcales</taxon>
        <taxon>Cystobacterineae</taxon>
        <taxon>Myxococcaceae</taxon>
        <taxon>Corallococcus</taxon>
    </lineage>
</organism>
<evidence type="ECO:0000259" key="1">
    <source>
        <dbReference type="Pfam" id="PF00144"/>
    </source>
</evidence>
<dbReference type="SUPFAM" id="SSF56601">
    <property type="entry name" value="beta-lactamase/transpeptidase-like"/>
    <property type="match status" value="1"/>
</dbReference>
<comment type="caution">
    <text evidence="2">The sequence shown here is derived from an EMBL/GenBank/DDBJ whole genome shotgun (WGS) entry which is preliminary data.</text>
</comment>
<protein>
    <submittedName>
        <fullName evidence="2">Class C beta-lactamase-related serine hydrolase</fullName>
    </submittedName>
</protein>
<evidence type="ECO:0000313" key="3">
    <source>
        <dbReference type="Proteomes" id="UP000267003"/>
    </source>
</evidence>
<feature type="domain" description="Beta-lactamase-related" evidence="1">
    <location>
        <begin position="67"/>
        <end position="339"/>
    </location>
</feature>
<dbReference type="AlphaFoldDB" id="A0A3A8QNI9"/>
<dbReference type="RefSeq" id="WP_120555037.1">
    <property type="nucleotide sequence ID" value="NZ_RAWK01000044.1"/>
</dbReference>
<keyword evidence="2" id="KW-0378">Hydrolase</keyword>
<dbReference type="EMBL" id="RAWK01000044">
    <property type="protein sequence ID" value="RKH70326.1"/>
    <property type="molecule type" value="Genomic_DNA"/>
</dbReference>
<dbReference type="PANTHER" id="PTHR43283:SF7">
    <property type="entry name" value="BETA-LACTAMASE-RELATED DOMAIN-CONTAINING PROTEIN"/>
    <property type="match status" value="1"/>
</dbReference>
<accession>A0A3A8QNI9</accession>
<reference evidence="3" key="1">
    <citation type="submission" date="2018-09" db="EMBL/GenBank/DDBJ databases">
        <authorList>
            <person name="Livingstone P.G."/>
            <person name="Whitworth D.E."/>
        </authorList>
    </citation>
    <scope>NUCLEOTIDE SEQUENCE [LARGE SCALE GENOMIC DNA]</scope>
    <source>
        <strain evidence="3">AB050A</strain>
    </source>
</reference>
<dbReference type="Proteomes" id="UP000267003">
    <property type="component" value="Unassembled WGS sequence"/>
</dbReference>
<gene>
    <name evidence="2" type="ORF">D7W81_09580</name>
</gene>
<dbReference type="Pfam" id="PF00144">
    <property type="entry name" value="Beta-lactamase"/>
    <property type="match status" value="1"/>
</dbReference>
<evidence type="ECO:0000313" key="2">
    <source>
        <dbReference type="EMBL" id="RKH70326.1"/>
    </source>
</evidence>
<dbReference type="GO" id="GO:0016787">
    <property type="term" value="F:hydrolase activity"/>
    <property type="evidence" value="ECO:0007669"/>
    <property type="project" value="UniProtKB-KW"/>
</dbReference>
<dbReference type="InterPro" id="IPR001466">
    <property type="entry name" value="Beta-lactam-related"/>
</dbReference>
<proteinExistence type="predicted"/>
<dbReference type="OrthoDB" id="9814204at2"/>
<sequence>MFLRMALLLLCLTACGGKKLPTGPGSPPDRLDDGWAVASFEDAGVQRPWFDALEHDVAEGTVEAPDAVLVARGGKLLYERYWNDFTREKAHDLRSATKSVTSLLVGMAHERGLLPDLDAPVLPLLPHLAPVGNPDPRKDRITLRHLLQMRSGLSCDDWDPESPGNEERMYGTNDWARFIVDVPMRDEPGTVTRYCTGGVVLLGAVLEHVSGRSITELSREWLFAPMKVQDFAWQPAGKKGTDTGGHLRLRPRDFLKVGQLMLDGGAWQGERLVSEAWVTGSTQALGPLGDANYGLLWWSARFVIQGTPVEVSFARGNGGQYVFIAPSLGVTAAFTASHYNEAGSALPLVLFGQYVLPAALGLERPGG</sequence>
<dbReference type="PANTHER" id="PTHR43283">
    <property type="entry name" value="BETA-LACTAMASE-RELATED"/>
    <property type="match status" value="1"/>
</dbReference>
<dbReference type="InterPro" id="IPR012338">
    <property type="entry name" value="Beta-lactam/transpept-like"/>
</dbReference>
<dbReference type="InterPro" id="IPR050789">
    <property type="entry name" value="Diverse_Enzym_Activities"/>
</dbReference>
<name>A0A3A8QNI9_9BACT</name>
<dbReference type="Gene3D" id="3.40.710.10">
    <property type="entry name" value="DD-peptidase/beta-lactamase superfamily"/>
    <property type="match status" value="1"/>
</dbReference>